<dbReference type="OrthoDB" id="674604at2759"/>
<feature type="domain" description="Heterokaryon incompatibility" evidence="1">
    <location>
        <begin position="42"/>
        <end position="94"/>
    </location>
</feature>
<dbReference type="AlphaFoldDB" id="A0A8T2RP35"/>
<comment type="caution">
    <text evidence="2">The sequence shown here is derived from an EMBL/GenBank/DDBJ whole genome shotgun (WGS) entry which is preliminary data.</text>
</comment>
<organism evidence="2 3">
    <name type="scientific">Ceratopteris richardii</name>
    <name type="common">Triangle waterfern</name>
    <dbReference type="NCBI Taxonomy" id="49495"/>
    <lineage>
        <taxon>Eukaryota</taxon>
        <taxon>Viridiplantae</taxon>
        <taxon>Streptophyta</taxon>
        <taxon>Embryophyta</taxon>
        <taxon>Tracheophyta</taxon>
        <taxon>Polypodiopsida</taxon>
        <taxon>Polypodiidae</taxon>
        <taxon>Polypodiales</taxon>
        <taxon>Pteridineae</taxon>
        <taxon>Pteridaceae</taxon>
        <taxon>Parkerioideae</taxon>
        <taxon>Ceratopteris</taxon>
    </lineage>
</organism>
<dbReference type="PANTHER" id="PTHR24148:SF64">
    <property type="entry name" value="HETEROKARYON INCOMPATIBILITY DOMAIN-CONTAINING PROTEIN"/>
    <property type="match status" value="1"/>
</dbReference>
<dbReference type="InterPro" id="IPR010730">
    <property type="entry name" value="HET"/>
</dbReference>
<reference evidence="2" key="1">
    <citation type="submission" date="2021-08" db="EMBL/GenBank/DDBJ databases">
        <title>WGS assembly of Ceratopteris richardii.</title>
        <authorList>
            <person name="Marchant D.B."/>
            <person name="Chen G."/>
            <person name="Jenkins J."/>
            <person name="Shu S."/>
            <person name="Leebens-Mack J."/>
            <person name="Grimwood J."/>
            <person name="Schmutz J."/>
            <person name="Soltis P."/>
            <person name="Soltis D."/>
            <person name="Chen Z.-H."/>
        </authorList>
    </citation>
    <scope>NUCLEOTIDE SEQUENCE</scope>
    <source>
        <strain evidence="2">Whitten #5841</strain>
        <tissue evidence="2">Leaf</tissue>
    </source>
</reference>
<evidence type="ECO:0000313" key="2">
    <source>
        <dbReference type="EMBL" id="KAH7297258.1"/>
    </source>
</evidence>
<evidence type="ECO:0000313" key="3">
    <source>
        <dbReference type="Proteomes" id="UP000825935"/>
    </source>
</evidence>
<accession>A0A8T2RP35</accession>
<sequence>MIKRETPKEEDMSHECDTLPSAEYLYEKFFEDADLSDRPCFQELKQLLSWLAGDGVESIWMDALCINQTDDAEKEAEITNMGSYYRNSIACYVLPHGVGRYAPAVDPRVDDHLFGGRDLPRWFYRIWTLQEWFLPTKVVFLMGDMEVQEIRLINAFIILSKSKWDFNTSLSSELTGFCNCCFNINKIHHQ</sequence>
<keyword evidence="3" id="KW-1185">Reference proteome</keyword>
<dbReference type="Pfam" id="PF06985">
    <property type="entry name" value="HET"/>
    <property type="match status" value="1"/>
</dbReference>
<dbReference type="InterPro" id="IPR052895">
    <property type="entry name" value="HetReg/Transcr_Mod"/>
</dbReference>
<proteinExistence type="predicted"/>
<gene>
    <name evidence="2" type="ORF">KP509_26G062000</name>
</gene>
<dbReference type="EMBL" id="CM035431">
    <property type="protein sequence ID" value="KAH7297258.1"/>
    <property type="molecule type" value="Genomic_DNA"/>
</dbReference>
<evidence type="ECO:0000259" key="1">
    <source>
        <dbReference type="Pfam" id="PF06985"/>
    </source>
</evidence>
<dbReference type="Proteomes" id="UP000825935">
    <property type="component" value="Chromosome 26"/>
</dbReference>
<name>A0A8T2RP35_CERRI</name>
<dbReference type="PANTHER" id="PTHR24148">
    <property type="entry name" value="ANKYRIN REPEAT DOMAIN-CONTAINING PROTEIN 39 HOMOLOG-RELATED"/>
    <property type="match status" value="1"/>
</dbReference>
<protein>
    <recommendedName>
        <fullName evidence="1">Heterokaryon incompatibility domain-containing protein</fullName>
    </recommendedName>
</protein>